<dbReference type="GO" id="GO:0005524">
    <property type="term" value="F:ATP binding"/>
    <property type="evidence" value="ECO:0007669"/>
    <property type="project" value="UniProtKB-KW"/>
</dbReference>
<keyword evidence="3" id="KW-0547">Nucleotide-binding</keyword>
<gene>
    <name evidence="8" type="ORF">L486_01182</name>
</gene>
<dbReference type="PROSITE" id="PS50011">
    <property type="entry name" value="PROTEIN_KINASE_DOM"/>
    <property type="match status" value="1"/>
</dbReference>
<keyword evidence="4 8" id="KW-0418">Kinase</keyword>
<evidence type="ECO:0000313" key="9">
    <source>
        <dbReference type="Proteomes" id="UP000092583"/>
    </source>
</evidence>
<evidence type="ECO:0000259" key="7">
    <source>
        <dbReference type="PROSITE" id="PS50011"/>
    </source>
</evidence>
<evidence type="ECO:0000256" key="6">
    <source>
        <dbReference type="SAM" id="MobiDB-lite"/>
    </source>
</evidence>
<dbReference type="Pfam" id="PF00069">
    <property type="entry name" value="Pkinase"/>
    <property type="match status" value="2"/>
</dbReference>
<feature type="compositionally biased region" description="Low complexity" evidence="6">
    <location>
        <begin position="283"/>
        <end position="299"/>
    </location>
</feature>
<feature type="compositionally biased region" description="Basic and acidic residues" evidence="6">
    <location>
        <begin position="40"/>
        <end position="50"/>
    </location>
</feature>
<dbReference type="PANTHER" id="PTHR24056:SF546">
    <property type="entry name" value="CYCLIN-DEPENDENT KINASE 12"/>
    <property type="match status" value="1"/>
</dbReference>
<dbReference type="GO" id="GO:0030332">
    <property type="term" value="F:cyclin binding"/>
    <property type="evidence" value="ECO:0007669"/>
    <property type="project" value="TreeGrafter"/>
</dbReference>
<sequence>MIPIAHGRQGDIYAIRIQEQDDPNDHGSSSSEVFSNNTVSKDERKDKYGHADRSRGWKALKIVYAPRDGYIRGNEPHNVLKEVELLRKIDHPNIITLLNYTFDEEILQHRLTLPLYPMSLSDLFQDPSFSPTDVDIPKIISYQLLNAISYLHSMNPPIAHRDVNPSNVMFDKQGRLKLIDFGIAYSPKSGESRDSFLVGGVKMVEGDGIKANEGGRVKDHEWEENVGRSKEDDHNMCCDVGTGSYRAPELLFSPRSYDPLKVDLWSVGCIVAQFFRPYGSALDSPSSDTSSSLSNVDSSDSSDEDQMDPLDNEPSSSIQTRRPLLDSTYGSLGLASSIFKVLGKPSPENWPGFTTLPDSDKIDFSDSTLRPISDHLPLLRHLSEDTQIDVLEVIEGLLRLDPESRIRADLVLVMRWVKDIHDVCCKAKEEGGLKQRLRIAIIRYGNLESETHKGGA</sequence>
<feature type="compositionally biased region" description="Polar residues" evidence="6">
    <location>
        <begin position="26"/>
        <end position="39"/>
    </location>
</feature>
<dbReference type="AlphaFoldDB" id="A0A1B9J190"/>
<keyword evidence="2" id="KW-0808">Transferase</keyword>
<accession>A0A1B9J190</accession>
<dbReference type="InterPro" id="IPR000719">
    <property type="entry name" value="Prot_kinase_dom"/>
</dbReference>
<dbReference type="InterPro" id="IPR050108">
    <property type="entry name" value="CDK"/>
</dbReference>
<dbReference type="GO" id="GO:0032968">
    <property type="term" value="P:positive regulation of transcription elongation by RNA polymerase II"/>
    <property type="evidence" value="ECO:0007669"/>
    <property type="project" value="TreeGrafter"/>
</dbReference>
<dbReference type="GO" id="GO:0008024">
    <property type="term" value="C:cyclin/CDK positive transcription elongation factor complex"/>
    <property type="evidence" value="ECO:0007669"/>
    <property type="project" value="TreeGrafter"/>
</dbReference>
<dbReference type="OrthoDB" id="413582at2759"/>
<dbReference type="SUPFAM" id="SSF56112">
    <property type="entry name" value="Protein kinase-like (PK-like)"/>
    <property type="match status" value="1"/>
</dbReference>
<feature type="domain" description="Protein kinase" evidence="7">
    <location>
        <begin position="1"/>
        <end position="417"/>
    </location>
</feature>
<evidence type="ECO:0000256" key="1">
    <source>
        <dbReference type="ARBA" id="ARBA00022527"/>
    </source>
</evidence>
<keyword evidence="5" id="KW-0067">ATP-binding</keyword>
<organism evidence="8 9">
    <name type="scientific">Kwoniella mangroviensis CBS 10435</name>
    <dbReference type="NCBI Taxonomy" id="1331196"/>
    <lineage>
        <taxon>Eukaryota</taxon>
        <taxon>Fungi</taxon>
        <taxon>Dikarya</taxon>
        <taxon>Basidiomycota</taxon>
        <taxon>Agaricomycotina</taxon>
        <taxon>Tremellomycetes</taxon>
        <taxon>Tremellales</taxon>
        <taxon>Cryptococcaceae</taxon>
        <taxon>Kwoniella</taxon>
    </lineage>
</organism>
<reference evidence="8 9" key="1">
    <citation type="submission" date="2013-07" db="EMBL/GenBank/DDBJ databases">
        <title>The Genome Sequence of Kwoniella mangroviensis CBS10435.</title>
        <authorList>
            <consortium name="The Broad Institute Genome Sequencing Platform"/>
            <person name="Cuomo C."/>
            <person name="Litvintseva A."/>
            <person name="Chen Y."/>
            <person name="Heitman J."/>
            <person name="Sun S."/>
            <person name="Springer D."/>
            <person name="Dromer F."/>
            <person name="Young S.K."/>
            <person name="Zeng Q."/>
            <person name="Gargeya S."/>
            <person name="Fitzgerald M."/>
            <person name="Abouelleil A."/>
            <person name="Alvarado L."/>
            <person name="Berlin A.M."/>
            <person name="Chapman S.B."/>
            <person name="Dewar J."/>
            <person name="Goldberg J."/>
            <person name="Griggs A."/>
            <person name="Gujja S."/>
            <person name="Hansen M."/>
            <person name="Howarth C."/>
            <person name="Imamovic A."/>
            <person name="Larimer J."/>
            <person name="McCowan C."/>
            <person name="Murphy C."/>
            <person name="Pearson M."/>
            <person name="Priest M."/>
            <person name="Roberts A."/>
            <person name="Saif S."/>
            <person name="Shea T."/>
            <person name="Sykes S."/>
            <person name="Wortman J."/>
            <person name="Nusbaum C."/>
            <person name="Birren B."/>
        </authorList>
    </citation>
    <scope>NUCLEOTIDE SEQUENCE [LARGE SCALE GENOMIC DNA]</scope>
    <source>
        <strain evidence="8 9">CBS 10435</strain>
    </source>
</reference>
<feature type="compositionally biased region" description="Acidic residues" evidence="6">
    <location>
        <begin position="300"/>
        <end position="311"/>
    </location>
</feature>
<dbReference type="InterPro" id="IPR011009">
    <property type="entry name" value="Kinase-like_dom_sf"/>
</dbReference>
<name>A0A1B9J190_9TREE</name>
<dbReference type="Proteomes" id="UP000092583">
    <property type="component" value="Unassembled WGS sequence"/>
</dbReference>
<dbReference type="STRING" id="1331196.A0A1B9J190"/>
<evidence type="ECO:0000256" key="4">
    <source>
        <dbReference type="ARBA" id="ARBA00022777"/>
    </source>
</evidence>
<feature type="region of interest" description="Disordered" evidence="6">
    <location>
        <begin position="20"/>
        <end position="50"/>
    </location>
</feature>
<keyword evidence="9" id="KW-1185">Reference proteome</keyword>
<protein>
    <submittedName>
        <fullName evidence="8">CMGC/CDK protein kinase</fullName>
    </submittedName>
</protein>
<dbReference type="EMBL" id="KI669459">
    <property type="protein sequence ID" value="OCF61532.1"/>
    <property type="molecule type" value="Genomic_DNA"/>
</dbReference>
<dbReference type="SMART" id="SM00220">
    <property type="entry name" value="S_TKc"/>
    <property type="match status" value="1"/>
</dbReference>
<dbReference type="GO" id="GO:0008353">
    <property type="term" value="F:RNA polymerase II CTD heptapeptide repeat kinase activity"/>
    <property type="evidence" value="ECO:0007669"/>
    <property type="project" value="TreeGrafter"/>
</dbReference>
<evidence type="ECO:0000256" key="3">
    <source>
        <dbReference type="ARBA" id="ARBA00022741"/>
    </source>
</evidence>
<feature type="region of interest" description="Disordered" evidence="6">
    <location>
        <begin position="282"/>
        <end position="322"/>
    </location>
</feature>
<keyword evidence="1" id="KW-0723">Serine/threonine-protein kinase</keyword>
<evidence type="ECO:0000313" key="8">
    <source>
        <dbReference type="EMBL" id="OCF61532.1"/>
    </source>
</evidence>
<dbReference type="PANTHER" id="PTHR24056">
    <property type="entry name" value="CELL DIVISION PROTEIN KINASE"/>
    <property type="match status" value="1"/>
</dbReference>
<evidence type="ECO:0000256" key="2">
    <source>
        <dbReference type="ARBA" id="ARBA00022679"/>
    </source>
</evidence>
<reference evidence="9" key="2">
    <citation type="submission" date="2013-12" db="EMBL/GenBank/DDBJ databases">
        <title>Evolution of pathogenesis and genome organization in the Tremellales.</title>
        <authorList>
            <person name="Cuomo C."/>
            <person name="Litvintseva A."/>
            <person name="Heitman J."/>
            <person name="Chen Y."/>
            <person name="Sun S."/>
            <person name="Springer D."/>
            <person name="Dromer F."/>
            <person name="Young S."/>
            <person name="Zeng Q."/>
            <person name="Chapman S."/>
            <person name="Gujja S."/>
            <person name="Saif S."/>
            <person name="Birren B."/>
        </authorList>
    </citation>
    <scope>NUCLEOTIDE SEQUENCE [LARGE SCALE GENOMIC DNA]</scope>
    <source>
        <strain evidence="9">CBS 10435</strain>
    </source>
</reference>
<evidence type="ECO:0000256" key="5">
    <source>
        <dbReference type="ARBA" id="ARBA00022840"/>
    </source>
</evidence>
<proteinExistence type="predicted"/>
<dbReference type="Gene3D" id="1.10.510.10">
    <property type="entry name" value="Transferase(Phosphotransferase) domain 1"/>
    <property type="match status" value="1"/>
</dbReference>